<reference evidence="3" key="1">
    <citation type="submission" date="2019-10" db="EMBL/GenBank/DDBJ databases">
        <title>Draft genome sequece of Microseira wollei NIES-4236.</title>
        <authorList>
            <person name="Yamaguchi H."/>
            <person name="Suzuki S."/>
            <person name="Kawachi M."/>
        </authorList>
    </citation>
    <scope>NUCLEOTIDE SEQUENCE</scope>
    <source>
        <strain evidence="3">NIES-4236</strain>
    </source>
</reference>
<dbReference type="EMBL" id="BLAY01000076">
    <property type="protein sequence ID" value="GET39860.1"/>
    <property type="molecule type" value="Genomic_DNA"/>
</dbReference>
<dbReference type="AlphaFoldDB" id="A0AAV3XDA4"/>
<keyword evidence="4" id="KW-1185">Reference proteome</keyword>
<keyword evidence="2" id="KW-0812">Transmembrane</keyword>
<name>A0AAV3XDA4_9CYAN</name>
<keyword evidence="2" id="KW-0472">Membrane</keyword>
<comment type="caution">
    <text evidence="3">The sequence shown here is derived from an EMBL/GenBank/DDBJ whole genome shotgun (WGS) entry which is preliminary data.</text>
</comment>
<evidence type="ECO:0000256" key="2">
    <source>
        <dbReference type="SAM" id="Phobius"/>
    </source>
</evidence>
<gene>
    <name evidence="3" type="ORF">MiSe_46320</name>
</gene>
<protein>
    <submittedName>
        <fullName evidence="3">Heterocyst differentiation related protein</fullName>
    </submittedName>
</protein>
<proteinExistence type="predicted"/>
<sequence>MSNGMAFVAGAGLAGIAALLFLKGGGNPGLYNLPAAASLQPPQNFQQPVPNPQLPGLTAPLPIPAAGVNNPAYCANCAQQQLENAQLKTENEQLKTQLRNQQFVIEALNAQRNNGGLNPQLNQAQLTAGIQSTNPNTTSLLWALGGMGVTVTAGLLMAGVFSLLSRQQRPPAGTVQLIHPINQLPPSLPYKRRSEYASPRYEEKRASYLDYDEYDDYKDYEGR</sequence>
<dbReference type="RefSeq" id="WP_226585498.1">
    <property type="nucleotide sequence ID" value="NZ_BLAY01000076.1"/>
</dbReference>
<evidence type="ECO:0000256" key="1">
    <source>
        <dbReference type="SAM" id="Coils"/>
    </source>
</evidence>
<evidence type="ECO:0000313" key="4">
    <source>
        <dbReference type="Proteomes" id="UP001050975"/>
    </source>
</evidence>
<dbReference type="Proteomes" id="UP001050975">
    <property type="component" value="Unassembled WGS sequence"/>
</dbReference>
<accession>A0AAV3XDA4</accession>
<feature type="coiled-coil region" evidence="1">
    <location>
        <begin position="75"/>
        <end position="111"/>
    </location>
</feature>
<feature type="transmembrane region" description="Helical" evidence="2">
    <location>
        <begin position="140"/>
        <end position="164"/>
    </location>
</feature>
<keyword evidence="2" id="KW-1133">Transmembrane helix</keyword>
<evidence type="ECO:0000313" key="3">
    <source>
        <dbReference type="EMBL" id="GET39860.1"/>
    </source>
</evidence>
<organism evidence="3 4">
    <name type="scientific">Microseira wollei NIES-4236</name>
    <dbReference type="NCBI Taxonomy" id="2530354"/>
    <lineage>
        <taxon>Bacteria</taxon>
        <taxon>Bacillati</taxon>
        <taxon>Cyanobacteriota</taxon>
        <taxon>Cyanophyceae</taxon>
        <taxon>Oscillatoriophycideae</taxon>
        <taxon>Aerosakkonematales</taxon>
        <taxon>Aerosakkonemataceae</taxon>
        <taxon>Microseira</taxon>
    </lineage>
</organism>
<keyword evidence="1" id="KW-0175">Coiled coil</keyword>